<evidence type="ECO:0000256" key="1">
    <source>
        <dbReference type="SAM" id="Phobius"/>
    </source>
</evidence>
<name>A0A4U8VS31_9NOCA</name>
<accession>A0A4U8VS31</accession>
<gene>
    <name evidence="3" type="ORF">FEK34_29445</name>
    <name evidence="4" type="ORF">NCTC10797_00119</name>
</gene>
<dbReference type="Proteomes" id="UP000306378">
    <property type="component" value="Unassembled WGS sequence"/>
</dbReference>
<evidence type="ECO:0000313" key="6">
    <source>
        <dbReference type="Proteomes" id="UP000306378"/>
    </source>
</evidence>
<feature type="transmembrane region" description="Helical" evidence="1">
    <location>
        <begin position="21"/>
        <end position="40"/>
    </location>
</feature>
<protein>
    <submittedName>
        <fullName evidence="3 4">MCE family protein</fullName>
    </submittedName>
</protein>
<evidence type="ECO:0000259" key="2">
    <source>
        <dbReference type="Pfam" id="PF02470"/>
    </source>
</evidence>
<keyword evidence="1" id="KW-0812">Transmembrane</keyword>
<dbReference type="PANTHER" id="PTHR33371:SF4">
    <property type="entry name" value="INTERMEMBRANE PHOSPHOLIPID TRANSPORT SYSTEM BINDING PROTEIN MLAD"/>
    <property type="match status" value="1"/>
</dbReference>
<reference evidence="4 5" key="1">
    <citation type="submission" date="2019-02" db="EMBL/GenBank/DDBJ databases">
        <authorList>
            <consortium name="Pathogen Informatics"/>
        </authorList>
    </citation>
    <scope>NUCLEOTIDE SEQUENCE [LARGE SCALE GENOMIC DNA]</scope>
    <source>
        <strain evidence="4 5">3012STDY6756504</strain>
    </source>
</reference>
<reference evidence="3 6" key="2">
    <citation type="submission" date="2019-05" db="EMBL/GenBank/DDBJ databases">
        <title>Genomes sequences of two Nocardia cyriacigeorgica environmental isolates, type strains Nocardia asteroides ATCC 19247 and Nocardia cyriacigeorgica DSM 44484.</title>
        <authorList>
            <person name="Vautrin F."/>
            <person name="Bergeron E."/>
            <person name="Dubost A."/>
            <person name="Abrouk D."/>
            <person name="Rodriguez Nava V."/>
            <person name="Pujic P."/>
        </authorList>
    </citation>
    <scope>NUCLEOTIDE SEQUENCE [LARGE SCALE GENOMIC DNA]</scope>
    <source>
        <strain evidence="3 6">EML 446</strain>
    </source>
</reference>
<dbReference type="EMBL" id="LR215973">
    <property type="protein sequence ID" value="VFA96370.1"/>
    <property type="molecule type" value="Genomic_DNA"/>
</dbReference>
<evidence type="ECO:0000313" key="4">
    <source>
        <dbReference type="EMBL" id="VFA96370.1"/>
    </source>
</evidence>
<keyword evidence="1" id="KW-0472">Membrane</keyword>
<evidence type="ECO:0000313" key="3">
    <source>
        <dbReference type="EMBL" id="TLF72307.1"/>
    </source>
</evidence>
<feature type="domain" description="Mce/MlaD" evidence="2">
    <location>
        <begin position="57"/>
        <end position="123"/>
    </location>
</feature>
<dbReference type="Proteomes" id="UP000290439">
    <property type="component" value="Chromosome"/>
</dbReference>
<proteinExistence type="predicted"/>
<dbReference type="Pfam" id="PF02470">
    <property type="entry name" value="MlaD"/>
    <property type="match status" value="1"/>
</dbReference>
<sequence>MSRYEMPGVSTSKRSSVMLGVLAVIIVIVVALTWTVVMALQDDNRIVVLLRTESIGDGITVGTPVRFDGIEIGDVSEIESDDGAKQLILRLESAESAGLTDGLFVDYSPSNLFGISEIALKPGDGGAPLRDGSIVDLTGPRADRQRDATMGVLIRSVAQATGDILVPELTEILTRGATIARQFTPLMEAIVVSSRNIAETQTMPISQLLDQYGSMLVGTASMIDGTVGLINRLTTIEILNTDRELFDTTVNTVGREFFPGLAETLFAAQGHLSDYAAMLAPVLSTASRMVPTPGASSTQLTELLSRLDRSFTSTPDGPILNIELVLDMVPAFTAFLPGLLPPPSNIGGGR</sequence>
<dbReference type="EMBL" id="VBUT01000018">
    <property type="protein sequence ID" value="TLF72307.1"/>
    <property type="molecule type" value="Genomic_DNA"/>
</dbReference>
<dbReference type="InterPro" id="IPR052336">
    <property type="entry name" value="MlaD_Phospholipid_Transporter"/>
</dbReference>
<dbReference type="PANTHER" id="PTHR33371">
    <property type="entry name" value="INTERMEMBRANE PHOSPHOLIPID TRANSPORT SYSTEM BINDING PROTEIN MLAD-RELATED"/>
    <property type="match status" value="1"/>
</dbReference>
<organism evidence="4 5">
    <name type="scientific">Nocardia cyriacigeorgica</name>
    <dbReference type="NCBI Taxonomy" id="135487"/>
    <lineage>
        <taxon>Bacteria</taxon>
        <taxon>Bacillati</taxon>
        <taxon>Actinomycetota</taxon>
        <taxon>Actinomycetes</taxon>
        <taxon>Mycobacteriales</taxon>
        <taxon>Nocardiaceae</taxon>
        <taxon>Nocardia</taxon>
    </lineage>
</organism>
<dbReference type="InterPro" id="IPR003399">
    <property type="entry name" value="Mce/MlaD"/>
</dbReference>
<dbReference type="RefSeq" id="WP_130915568.1">
    <property type="nucleotide sequence ID" value="NZ_LR215973.1"/>
</dbReference>
<keyword evidence="1" id="KW-1133">Transmembrane helix</keyword>
<evidence type="ECO:0000313" key="5">
    <source>
        <dbReference type="Proteomes" id="UP000290439"/>
    </source>
</evidence>
<dbReference type="AlphaFoldDB" id="A0A4U8VS31"/>